<dbReference type="EC" id="2.3.2.2" evidence="11"/>
<evidence type="ECO:0000256" key="9">
    <source>
        <dbReference type="PIRSR" id="PIRSR600101-1"/>
    </source>
</evidence>
<evidence type="ECO:0000313" key="13">
    <source>
        <dbReference type="EMBL" id="TYS51143.1"/>
    </source>
</evidence>
<sequence>MMFRKGKNMTAEDEKTSHERESAEGTKAMVAAPHHVAADIGEKILKQGGNAVDAVIAIQFALNVVEPMMTGIGGSGFMMVYDNEKKDTKIYDGHTRAPKAAHPKMFLDENDEVIPFRERSTHATAVGVPGILKAMDEALKAHGTMKLADLIQPAIDIAEEGIEVNWVLAEALENFHYRLGQHAKDFFMPEGKALKEGDILVKKKLANTFRTLQEKGVEAFYEGEIAEAIIGALNDLDGFMTLDDLKNYRVTVDEPIWGEYRGYKIASSAPPSAGGLTVIQILKLLEKFDLKQYGPKSWEKYYLFTEAMRIAFSDKIAFNTDPEFEDMPIKGLLHDDYIKERQKLINFERRNDAVDFGNPWKYEDGEPKKVIRQPDDLEKSETTHFTVRDQWGNIAAVTSTVEHPFGSGIFVPDHGFMLNNELTDFDANPGGINEVEPEKRPVSCKSPTILFKDGEPVLTLGSPGGPTIIASVFQTIVNVIDFGMDLKDAVEEPRIFAATGPLVEWEPGISMEAKGELESRGYEFGDNPSRIGNVQAIKIDKEAGKLYGAADSSREGKAVGLE</sequence>
<dbReference type="GO" id="GO:0103068">
    <property type="term" value="F:leukotriene C4 gamma-glutamyl transferase activity"/>
    <property type="evidence" value="ECO:0007669"/>
    <property type="project" value="UniProtKB-EC"/>
</dbReference>
<comment type="catalytic activity">
    <reaction evidence="2 11">
        <text>glutathione + H2O = L-cysteinylglycine + L-glutamate</text>
        <dbReference type="Rhea" id="RHEA:28807"/>
        <dbReference type="ChEBI" id="CHEBI:15377"/>
        <dbReference type="ChEBI" id="CHEBI:29985"/>
        <dbReference type="ChEBI" id="CHEBI:57925"/>
        <dbReference type="ChEBI" id="CHEBI:61694"/>
        <dbReference type="EC" id="3.4.19.13"/>
    </reaction>
</comment>
<dbReference type="InterPro" id="IPR043137">
    <property type="entry name" value="GGT_ssub_C"/>
</dbReference>
<dbReference type="EMBL" id="VTER01000002">
    <property type="protein sequence ID" value="TYS51143.1"/>
    <property type="molecule type" value="Genomic_DNA"/>
</dbReference>
<dbReference type="Pfam" id="PF01019">
    <property type="entry name" value="G_glu_transpept"/>
    <property type="match status" value="1"/>
</dbReference>
<accession>A0A5D4RI49</accession>
<evidence type="ECO:0000256" key="8">
    <source>
        <dbReference type="ARBA" id="ARBA00047417"/>
    </source>
</evidence>
<evidence type="ECO:0000256" key="10">
    <source>
        <dbReference type="PIRSR" id="PIRSR600101-2"/>
    </source>
</evidence>
<comment type="caution">
    <text evidence="13">The sequence shown here is derived from an EMBL/GenBank/DDBJ whole genome shotgun (WGS) entry which is preliminary data.</text>
</comment>
<dbReference type="InterPro" id="IPR029055">
    <property type="entry name" value="Ntn_hydrolases_N"/>
</dbReference>
<dbReference type="InterPro" id="IPR043138">
    <property type="entry name" value="GGT_lsub"/>
</dbReference>
<evidence type="ECO:0000256" key="4">
    <source>
        <dbReference type="ARBA" id="ARBA00022679"/>
    </source>
</evidence>
<dbReference type="AlphaFoldDB" id="A0A5D4RI49"/>
<organism evidence="13 14">
    <name type="scientific">Bacillus infantis</name>
    <dbReference type="NCBI Taxonomy" id="324767"/>
    <lineage>
        <taxon>Bacteria</taxon>
        <taxon>Bacillati</taxon>
        <taxon>Bacillota</taxon>
        <taxon>Bacilli</taxon>
        <taxon>Bacillales</taxon>
        <taxon>Bacillaceae</taxon>
        <taxon>Bacillus</taxon>
    </lineage>
</organism>
<dbReference type="GO" id="GO:0006750">
    <property type="term" value="P:glutathione biosynthetic process"/>
    <property type="evidence" value="ECO:0007669"/>
    <property type="project" value="UniProtKB-KW"/>
</dbReference>
<dbReference type="Proteomes" id="UP000322139">
    <property type="component" value="Unassembled WGS sequence"/>
</dbReference>
<keyword evidence="4 11" id="KW-0808">Transferase</keyword>
<dbReference type="GO" id="GO:0006751">
    <property type="term" value="P:glutathione catabolic process"/>
    <property type="evidence" value="ECO:0007669"/>
    <property type="project" value="UniProtKB-UniRule"/>
</dbReference>
<dbReference type="PRINTS" id="PR01210">
    <property type="entry name" value="GGTRANSPTASE"/>
</dbReference>
<evidence type="ECO:0000256" key="11">
    <source>
        <dbReference type="RuleBase" id="RU368036"/>
    </source>
</evidence>
<proteinExistence type="inferred from homology"/>
<dbReference type="GO" id="GO:0036374">
    <property type="term" value="F:glutathione hydrolase activity"/>
    <property type="evidence" value="ECO:0007669"/>
    <property type="project" value="UniProtKB-UniRule"/>
</dbReference>
<feature type="binding site" evidence="10">
    <location>
        <position position="465"/>
    </location>
    <ligand>
        <name>L-glutamate</name>
        <dbReference type="ChEBI" id="CHEBI:29985"/>
    </ligand>
</feature>
<dbReference type="UniPathway" id="UPA00204"/>
<keyword evidence="5 11" id="KW-0378">Hydrolase</keyword>
<keyword evidence="6 11" id="KW-0865">Zymogen</keyword>
<protein>
    <recommendedName>
        <fullName evidence="11">Glutathione hydrolase proenzyme</fullName>
        <ecNumber evidence="11">2.3.2.2</ecNumber>
        <ecNumber evidence="11">3.4.19.13</ecNumber>
    </recommendedName>
    <component>
        <recommendedName>
            <fullName evidence="11">Glutathione hydrolase large chain</fullName>
        </recommendedName>
    </component>
    <component>
        <recommendedName>
            <fullName evidence="11">Glutathione hydrolase small chain</fullName>
        </recommendedName>
    </component>
</protein>
<evidence type="ECO:0000256" key="12">
    <source>
        <dbReference type="SAM" id="MobiDB-lite"/>
    </source>
</evidence>
<evidence type="ECO:0000256" key="1">
    <source>
        <dbReference type="ARBA" id="ARBA00001049"/>
    </source>
</evidence>
<dbReference type="NCBIfam" id="TIGR00066">
    <property type="entry name" value="g_glut_trans"/>
    <property type="match status" value="1"/>
</dbReference>
<evidence type="ECO:0000256" key="3">
    <source>
        <dbReference type="ARBA" id="ARBA00009381"/>
    </source>
</evidence>
<comment type="catalytic activity">
    <reaction evidence="8 11">
        <text>an N-terminal (5-L-glutamyl)-[peptide] + an alpha-amino acid = 5-L-glutamyl amino acid + an N-terminal L-alpha-aminoacyl-[peptide]</text>
        <dbReference type="Rhea" id="RHEA:23904"/>
        <dbReference type="Rhea" id="RHEA-COMP:9780"/>
        <dbReference type="Rhea" id="RHEA-COMP:9795"/>
        <dbReference type="ChEBI" id="CHEBI:77644"/>
        <dbReference type="ChEBI" id="CHEBI:78597"/>
        <dbReference type="ChEBI" id="CHEBI:78599"/>
        <dbReference type="ChEBI" id="CHEBI:78608"/>
        <dbReference type="EC" id="2.3.2.2"/>
    </reaction>
</comment>
<keyword evidence="11" id="KW-0317">Glutathione biosynthesis</keyword>
<dbReference type="RefSeq" id="WP_148973520.1">
    <property type="nucleotide sequence ID" value="NZ_JBNIKU010000003.1"/>
</dbReference>
<comment type="pathway">
    <text evidence="11">Sulfur metabolism; glutathione metabolism.</text>
</comment>
<feature type="region of interest" description="Disordered" evidence="12">
    <location>
        <begin position="1"/>
        <end position="24"/>
    </location>
</feature>
<keyword evidence="7 11" id="KW-0012">Acyltransferase</keyword>
<gene>
    <name evidence="13" type="primary">ggt</name>
    <name evidence="13" type="ORF">FZD51_03625</name>
</gene>
<comment type="PTM">
    <text evidence="11">Cleaved by autocatalysis into a large and a small subunit.</text>
</comment>
<dbReference type="InterPro" id="IPR051792">
    <property type="entry name" value="GGT_bact"/>
</dbReference>
<comment type="catalytic activity">
    <reaction evidence="1 11">
        <text>an S-substituted glutathione + H2O = an S-substituted L-cysteinylglycine + L-glutamate</text>
        <dbReference type="Rhea" id="RHEA:59468"/>
        <dbReference type="ChEBI" id="CHEBI:15377"/>
        <dbReference type="ChEBI" id="CHEBI:29985"/>
        <dbReference type="ChEBI" id="CHEBI:90779"/>
        <dbReference type="ChEBI" id="CHEBI:143103"/>
        <dbReference type="EC" id="3.4.19.13"/>
    </reaction>
</comment>
<name>A0A5D4RI49_9BACI</name>
<evidence type="ECO:0000256" key="7">
    <source>
        <dbReference type="ARBA" id="ARBA00023315"/>
    </source>
</evidence>
<dbReference type="PANTHER" id="PTHR43199:SF1">
    <property type="entry name" value="GLUTATHIONE HYDROLASE PROENZYME"/>
    <property type="match status" value="1"/>
</dbReference>
<feature type="active site" description="Nucleophile" evidence="9">
    <location>
        <position position="382"/>
    </location>
</feature>
<feature type="compositionally biased region" description="Basic and acidic residues" evidence="12">
    <location>
        <begin position="10"/>
        <end position="24"/>
    </location>
</feature>
<dbReference type="PANTHER" id="PTHR43199">
    <property type="entry name" value="GLUTATHIONE HYDROLASE"/>
    <property type="match status" value="1"/>
</dbReference>
<dbReference type="EC" id="3.4.19.13" evidence="11"/>
<evidence type="ECO:0000256" key="6">
    <source>
        <dbReference type="ARBA" id="ARBA00023145"/>
    </source>
</evidence>
<dbReference type="SUPFAM" id="SSF56235">
    <property type="entry name" value="N-terminal nucleophile aminohydrolases (Ntn hydrolases)"/>
    <property type="match status" value="1"/>
</dbReference>
<dbReference type="InterPro" id="IPR000101">
    <property type="entry name" value="GGT_peptidase"/>
</dbReference>
<reference evidence="13 14" key="1">
    <citation type="submission" date="2019-08" db="EMBL/GenBank/DDBJ databases">
        <title>Bacillus genomes from the desert of Cuatro Cienegas, Coahuila.</title>
        <authorList>
            <person name="Olmedo-Alvarez G."/>
        </authorList>
    </citation>
    <scope>NUCLEOTIDE SEQUENCE [LARGE SCALE GENOMIC DNA]</scope>
    <source>
        <strain evidence="13 14">CH446_14T</strain>
    </source>
</reference>
<evidence type="ECO:0000313" key="14">
    <source>
        <dbReference type="Proteomes" id="UP000322139"/>
    </source>
</evidence>
<feature type="binding site" evidence="10">
    <location>
        <position position="424"/>
    </location>
    <ligand>
        <name>L-glutamate</name>
        <dbReference type="ChEBI" id="CHEBI:29985"/>
    </ligand>
</feature>
<comment type="subunit">
    <text evidence="11">This enzyme consists of two polypeptide chains, which are synthesized in precursor form from a single polypeptide.</text>
</comment>
<comment type="similarity">
    <text evidence="3 11">Belongs to the gamma-glutamyltransferase family.</text>
</comment>
<evidence type="ECO:0000256" key="2">
    <source>
        <dbReference type="ARBA" id="ARBA00001089"/>
    </source>
</evidence>
<evidence type="ECO:0000256" key="5">
    <source>
        <dbReference type="ARBA" id="ARBA00022801"/>
    </source>
</evidence>
<dbReference type="Gene3D" id="1.10.246.130">
    <property type="match status" value="1"/>
</dbReference>
<dbReference type="Gene3D" id="3.60.20.40">
    <property type="match status" value="1"/>
</dbReference>